<dbReference type="PANTHER" id="PTHR10925">
    <property type="entry name" value="N-ACETYLTRANSFERASE 10"/>
    <property type="match status" value="1"/>
</dbReference>
<dbReference type="InterPro" id="IPR007807">
    <property type="entry name" value="TcmA/NAT10_helicase"/>
</dbReference>
<dbReference type="GO" id="GO:0008033">
    <property type="term" value="P:tRNA processing"/>
    <property type="evidence" value="ECO:0007669"/>
    <property type="project" value="UniProtKB-KW"/>
</dbReference>
<proteinExistence type="predicted"/>
<comment type="caution">
    <text evidence="7">The sequence shown here is derived from an EMBL/GenBank/DDBJ whole genome shotgun (WGS) entry which is preliminary data.</text>
</comment>
<dbReference type="Pfam" id="PF13718">
    <property type="entry name" value="GNAT_acetyltr_2"/>
    <property type="match status" value="1"/>
</dbReference>
<keyword evidence="5" id="KW-0012">Acyltransferase</keyword>
<keyword evidence="2" id="KW-0819">tRNA processing</keyword>
<dbReference type="Gene3D" id="3.40.50.300">
    <property type="entry name" value="P-loop containing nucleotide triphosphate hydrolases"/>
    <property type="match status" value="1"/>
</dbReference>
<protein>
    <recommendedName>
        <fullName evidence="6">N-acetyltransferase domain-containing protein</fullName>
    </recommendedName>
</protein>
<dbReference type="GO" id="GO:1904812">
    <property type="term" value="P:rRNA acetylation involved in maturation of SSU-rRNA"/>
    <property type="evidence" value="ECO:0007669"/>
    <property type="project" value="TreeGrafter"/>
</dbReference>
<dbReference type="CDD" id="cd04301">
    <property type="entry name" value="NAT_SF"/>
    <property type="match status" value="1"/>
</dbReference>
<dbReference type="Proteomes" id="UP000288279">
    <property type="component" value="Unassembled WGS sequence"/>
</dbReference>
<evidence type="ECO:0000256" key="5">
    <source>
        <dbReference type="ARBA" id="ARBA00023315"/>
    </source>
</evidence>
<evidence type="ECO:0000256" key="3">
    <source>
        <dbReference type="ARBA" id="ARBA00022741"/>
    </source>
</evidence>
<dbReference type="InterPro" id="IPR000182">
    <property type="entry name" value="GNAT_dom"/>
</dbReference>
<dbReference type="GO" id="GO:0005524">
    <property type="term" value="F:ATP binding"/>
    <property type="evidence" value="ECO:0007669"/>
    <property type="project" value="UniProtKB-KW"/>
</dbReference>
<evidence type="ECO:0000256" key="2">
    <source>
        <dbReference type="ARBA" id="ARBA00022694"/>
    </source>
</evidence>
<organism evidence="7 8">
    <name type="scientific">Pseudidiomarina taiwanensis</name>
    <dbReference type="NCBI Taxonomy" id="337250"/>
    <lineage>
        <taxon>Bacteria</taxon>
        <taxon>Pseudomonadati</taxon>
        <taxon>Pseudomonadota</taxon>
        <taxon>Gammaproteobacteria</taxon>
        <taxon>Alteromonadales</taxon>
        <taxon>Idiomarinaceae</taxon>
        <taxon>Pseudidiomarina</taxon>
    </lineage>
</organism>
<dbReference type="Gene3D" id="3.40.630.30">
    <property type="match status" value="1"/>
</dbReference>
<evidence type="ECO:0000313" key="7">
    <source>
        <dbReference type="EMBL" id="RUO78955.1"/>
    </source>
</evidence>
<evidence type="ECO:0000256" key="1">
    <source>
        <dbReference type="ARBA" id="ARBA00022679"/>
    </source>
</evidence>
<keyword evidence="4" id="KW-0067">ATP-binding</keyword>
<dbReference type="Gene3D" id="3.40.50.11040">
    <property type="match status" value="1"/>
</dbReference>
<gene>
    <name evidence="7" type="ORF">CWI83_00035</name>
</gene>
<keyword evidence="1" id="KW-0808">Transferase</keyword>
<dbReference type="GO" id="GO:1990883">
    <property type="term" value="F:18S rRNA cytidine N-acetyltransferase activity"/>
    <property type="evidence" value="ECO:0007669"/>
    <property type="project" value="TreeGrafter"/>
</dbReference>
<name>A0A432ZM53_9GAMM</name>
<reference evidence="7 8" key="1">
    <citation type="journal article" date="2011" name="Front. Microbiol.">
        <title>Genomic signatures of strain selection and enhancement in Bacillus atrophaeus var. globigii, a historical biowarfare simulant.</title>
        <authorList>
            <person name="Gibbons H.S."/>
            <person name="Broomall S.M."/>
            <person name="McNew L.A."/>
            <person name="Daligault H."/>
            <person name="Chapman C."/>
            <person name="Bruce D."/>
            <person name="Karavis M."/>
            <person name="Krepps M."/>
            <person name="McGregor P.A."/>
            <person name="Hong C."/>
            <person name="Park K.H."/>
            <person name="Akmal A."/>
            <person name="Feldman A."/>
            <person name="Lin J.S."/>
            <person name="Chang W.E."/>
            <person name="Higgs B.W."/>
            <person name="Demirev P."/>
            <person name="Lindquist J."/>
            <person name="Liem A."/>
            <person name="Fochler E."/>
            <person name="Read T.D."/>
            <person name="Tapia R."/>
            <person name="Johnson S."/>
            <person name="Bishop-Lilly K.A."/>
            <person name="Detter C."/>
            <person name="Han C."/>
            <person name="Sozhamannan S."/>
            <person name="Rosenzweig C.N."/>
            <person name="Skowronski E.W."/>
        </authorList>
    </citation>
    <scope>NUCLEOTIDE SEQUENCE [LARGE SCALE GENOMIC DNA]</scope>
    <source>
        <strain evidence="7 8">PIT1</strain>
    </source>
</reference>
<dbReference type="PROSITE" id="PS51186">
    <property type="entry name" value="GNAT"/>
    <property type="match status" value="1"/>
</dbReference>
<keyword evidence="8" id="KW-1185">Reference proteome</keyword>
<dbReference type="Pfam" id="PF05127">
    <property type="entry name" value="NAT10_TcmA_helicase"/>
    <property type="match status" value="1"/>
</dbReference>
<dbReference type="InterPro" id="IPR016181">
    <property type="entry name" value="Acyl_CoA_acyltransferase"/>
</dbReference>
<dbReference type="OrthoDB" id="5578851at2"/>
<evidence type="ECO:0000313" key="8">
    <source>
        <dbReference type="Proteomes" id="UP000288279"/>
    </source>
</evidence>
<dbReference type="EMBL" id="PIQG01000001">
    <property type="protein sequence ID" value="RUO78955.1"/>
    <property type="molecule type" value="Genomic_DNA"/>
</dbReference>
<dbReference type="InterPro" id="IPR027417">
    <property type="entry name" value="P-loop_NTPase"/>
</dbReference>
<evidence type="ECO:0000259" key="6">
    <source>
        <dbReference type="PROSITE" id="PS51186"/>
    </source>
</evidence>
<accession>A0A432ZM53</accession>
<feature type="domain" description="N-acetyltransferase" evidence="6">
    <location>
        <begin position="337"/>
        <end position="517"/>
    </location>
</feature>
<dbReference type="GO" id="GO:0000049">
    <property type="term" value="F:tRNA binding"/>
    <property type="evidence" value="ECO:0007669"/>
    <property type="project" value="TreeGrafter"/>
</dbReference>
<sequence length="632" mass="70882">MTQQKAAPERAVFLFTGPKNWRDRIRTRLHQANPCITLDGDGEFGPKLNRYRDFLGRDARLVFLDFSSDLNIDALAALSGTIEAGGILCLLLPEQQTPFIKRMLELSSATAYVTTVTPTTEENIWSRIEAAKPRKQTTQAQTGVIATPSQQQVIQSLLRHDHDCIVLTADRGRGKSTTLGLALKALVARQPELDVIVTGPHPNAVATLLKYAENCAQFVAWDKLLDNPTQRSQSKLLVIDEAAAIPLHILKQLVESFEVLAIATTVEGYEGCGRGFILRFLEWLAKRTDYNHYQLTQPLRWAADDPLENWLNKLLLLTDITATEVTQHAASFHYRDCHAAELDENTLHRVVRLLLDAHYQTSPNDLRLLLDDPKQRLLLCLQEQLIGVIWYCDEPALAADLRDSVMAGTRRLKGGGLIPQALGFYRQSELALQLYWWRVSRIAVTTEFRQKGHASAMLRELKSKAANAGIDAIGTSFGDTAELHRFWQVNGFVPLRYGFKKNMSSGAPSSLMAVPISAGSSQLLQSLALYCEQEQRWRRSGRYAATPQLMDGAKQILTGFSSGHLPFYDAHFAWIVYLDGHVNQQGQYHFIQSWPAQVSSNTICHDLQCSSQQQATQNLRRMAKSLLENTSY</sequence>
<dbReference type="AlphaFoldDB" id="A0A432ZM53"/>
<evidence type="ECO:0000256" key="4">
    <source>
        <dbReference type="ARBA" id="ARBA00022840"/>
    </source>
</evidence>
<dbReference type="RefSeq" id="WP_126824034.1">
    <property type="nucleotide sequence ID" value="NZ_PIQG01000001.1"/>
</dbReference>
<dbReference type="PANTHER" id="PTHR10925:SF5">
    <property type="entry name" value="RNA CYTIDINE ACETYLTRANSFERASE"/>
    <property type="match status" value="1"/>
</dbReference>
<dbReference type="InterPro" id="IPR013562">
    <property type="entry name" value="TmcA/NAT10_N"/>
</dbReference>
<dbReference type="Pfam" id="PF08351">
    <property type="entry name" value="TmcA_N"/>
    <property type="match status" value="1"/>
</dbReference>
<dbReference type="SUPFAM" id="SSF55729">
    <property type="entry name" value="Acyl-CoA N-acyltransferases (Nat)"/>
    <property type="match status" value="1"/>
</dbReference>
<dbReference type="SUPFAM" id="SSF52540">
    <property type="entry name" value="P-loop containing nucleoside triphosphate hydrolases"/>
    <property type="match status" value="1"/>
</dbReference>
<dbReference type="InterPro" id="IPR032672">
    <property type="entry name" value="TmcA/NAT10/Kre33"/>
</dbReference>
<keyword evidence="3" id="KW-0547">Nucleotide-binding</keyword>